<proteinExistence type="predicted"/>
<protein>
    <recommendedName>
        <fullName evidence="4">3',5'-cyclic-nucleotide phosphodiesterase</fullName>
    </recommendedName>
</protein>
<keyword evidence="3" id="KW-1185">Reference proteome</keyword>
<dbReference type="Pfam" id="PF02112">
    <property type="entry name" value="PDEase_II"/>
    <property type="match status" value="1"/>
</dbReference>
<feature type="compositionally biased region" description="Low complexity" evidence="1">
    <location>
        <begin position="22"/>
        <end position="59"/>
    </location>
</feature>
<dbReference type="RefSeq" id="XP_070869204.1">
    <property type="nucleotide sequence ID" value="XM_071008959.1"/>
</dbReference>
<evidence type="ECO:0000313" key="3">
    <source>
        <dbReference type="Proteomes" id="UP001600064"/>
    </source>
</evidence>
<feature type="compositionally biased region" description="Low complexity" evidence="1">
    <location>
        <begin position="491"/>
        <end position="507"/>
    </location>
</feature>
<feature type="compositionally biased region" description="Low complexity" evidence="1">
    <location>
        <begin position="534"/>
        <end position="552"/>
    </location>
</feature>
<reference evidence="2 3" key="1">
    <citation type="journal article" date="2024" name="Commun. Biol.">
        <title>Comparative genomic analysis of thermophilic fungi reveals convergent evolutionary adaptations and gene losses.</title>
        <authorList>
            <person name="Steindorff A.S."/>
            <person name="Aguilar-Pontes M.V."/>
            <person name="Robinson A.J."/>
            <person name="Andreopoulos B."/>
            <person name="LaButti K."/>
            <person name="Kuo A."/>
            <person name="Mondo S."/>
            <person name="Riley R."/>
            <person name="Otillar R."/>
            <person name="Haridas S."/>
            <person name="Lipzen A."/>
            <person name="Grimwood J."/>
            <person name="Schmutz J."/>
            <person name="Clum A."/>
            <person name="Reid I.D."/>
            <person name="Moisan M.C."/>
            <person name="Butler G."/>
            <person name="Nguyen T.T.M."/>
            <person name="Dewar K."/>
            <person name="Conant G."/>
            <person name="Drula E."/>
            <person name="Henrissat B."/>
            <person name="Hansel C."/>
            <person name="Singer S."/>
            <person name="Hutchinson M.I."/>
            <person name="de Vries R.P."/>
            <person name="Natvig D.O."/>
            <person name="Powell A.J."/>
            <person name="Tsang A."/>
            <person name="Grigoriev I.V."/>
        </authorList>
    </citation>
    <scope>NUCLEOTIDE SEQUENCE [LARGE SCALE GENOMIC DNA]</scope>
    <source>
        <strain evidence="2 3">ATCC 22073</strain>
    </source>
</reference>
<evidence type="ECO:0008006" key="4">
    <source>
        <dbReference type="Google" id="ProtNLM"/>
    </source>
</evidence>
<dbReference type="CDD" id="cd07735">
    <property type="entry name" value="class_II_PDE_MBL-fold"/>
    <property type="match status" value="1"/>
</dbReference>
<organism evidence="2 3">
    <name type="scientific">Remersonia thermophila</name>
    <dbReference type="NCBI Taxonomy" id="72144"/>
    <lineage>
        <taxon>Eukaryota</taxon>
        <taxon>Fungi</taxon>
        <taxon>Dikarya</taxon>
        <taxon>Ascomycota</taxon>
        <taxon>Pezizomycotina</taxon>
        <taxon>Sordariomycetes</taxon>
        <taxon>Sordariomycetidae</taxon>
        <taxon>Sordariales</taxon>
        <taxon>Sordariales incertae sedis</taxon>
        <taxon>Remersonia</taxon>
    </lineage>
</organism>
<feature type="compositionally biased region" description="Basic residues" evidence="1">
    <location>
        <begin position="1"/>
        <end position="10"/>
    </location>
</feature>
<dbReference type="InterPro" id="IPR000396">
    <property type="entry name" value="Pdiesterase2"/>
</dbReference>
<dbReference type="PANTHER" id="PTHR28283">
    <property type="entry name" value="3',5'-CYCLIC-NUCLEOTIDE PHOSPHODIESTERASE 1"/>
    <property type="match status" value="1"/>
</dbReference>
<evidence type="ECO:0000256" key="1">
    <source>
        <dbReference type="SAM" id="MobiDB-lite"/>
    </source>
</evidence>
<accession>A0ABR4DK02</accession>
<dbReference type="Gene3D" id="3.60.15.10">
    <property type="entry name" value="Ribonuclease Z/Hydroxyacylglutathione hydrolase-like"/>
    <property type="match status" value="1"/>
</dbReference>
<dbReference type="PANTHER" id="PTHR28283:SF1">
    <property type="entry name" value="3',5'-CYCLIC-NUCLEOTIDE PHOSPHODIESTERASE 1"/>
    <property type="match status" value="1"/>
</dbReference>
<dbReference type="Proteomes" id="UP001600064">
    <property type="component" value="Unassembled WGS sequence"/>
</dbReference>
<feature type="compositionally biased region" description="Pro residues" evidence="1">
    <location>
        <begin position="12"/>
        <end position="21"/>
    </location>
</feature>
<sequence>MAGGTRRRSAKGPPPPPPPPSSSSATTTTTAAAAAPSPDPTVGAPAVQPVTTALPTPAPARDPALQVIVLGSGGGPLENNVTAFLVRSVSAGWSNSSVVAVDAGVHLGAIKTILERTLPPDLGQRDGTPLPHTLTTGPFAGLEVPFSTADANAAYIHKHLIDTYLITHPHLDHIAGFVINTAALAGDRPKKLAGLPTTITAIKTHIFNNVIWPNLSDENNGAGLVTYQRLVDGGSPVLGEGPARGYAEMCPGLQVKVMSVSHGHCIERHTHRGSSRHPSIDASAAGGYNTPSRSFAAHTSISTNIGALLQQHERLNSPCGRRGSGYSIVDETACVYESSVYFLRSMATGREILIFGDVEPDSISLSPRNRQVWKEVAPKVATGDLAAIFLECSFDDAQPVERLFGHLAPRFIVEEMRALAEEVVALRDASSKESAAVADKKRKRLLDDEGLAYKRKSSTPQSAPPQPFPDTPLSPGSFVASRRVSVASCVSDSDLGPSLQQVQAQQQEYVSKSAPRSPHPLRGVVGPIDGGASSGTATTARRARPRPLTLSRNLHLRDDSDLDAYASTPQHSEPSPTSGDPNPLAFPAELAQQHQQRPVASPDLRNALAGLKVVIIHVKNRMTDGVPAQDVILDELERHEREERLGVEYVMSRAGLDLFL</sequence>
<feature type="compositionally biased region" description="Pro residues" evidence="1">
    <location>
        <begin position="462"/>
        <end position="472"/>
    </location>
</feature>
<dbReference type="InterPro" id="IPR036866">
    <property type="entry name" value="RibonucZ/Hydroxyglut_hydro"/>
</dbReference>
<comment type="caution">
    <text evidence="2">The sequence shown here is derived from an EMBL/GenBank/DDBJ whole genome shotgun (WGS) entry which is preliminary data.</text>
</comment>
<dbReference type="SUPFAM" id="SSF56281">
    <property type="entry name" value="Metallo-hydrolase/oxidoreductase"/>
    <property type="match status" value="1"/>
</dbReference>
<feature type="region of interest" description="Disordered" evidence="1">
    <location>
        <begin position="1"/>
        <end position="59"/>
    </location>
</feature>
<dbReference type="GeneID" id="98123603"/>
<feature type="region of interest" description="Disordered" evidence="1">
    <location>
        <begin position="448"/>
        <end position="476"/>
    </location>
</feature>
<name>A0ABR4DK02_9PEZI</name>
<gene>
    <name evidence="2" type="ORF">VTJ83DRAFT_2664</name>
</gene>
<feature type="region of interest" description="Disordered" evidence="1">
    <location>
        <begin position="491"/>
        <end position="585"/>
    </location>
</feature>
<evidence type="ECO:0000313" key="2">
    <source>
        <dbReference type="EMBL" id="KAL2270480.1"/>
    </source>
</evidence>
<dbReference type="PRINTS" id="PR00388">
    <property type="entry name" value="PDIESTERASE2"/>
</dbReference>
<dbReference type="EMBL" id="JAZGUE010000002">
    <property type="protein sequence ID" value="KAL2270480.1"/>
    <property type="molecule type" value="Genomic_DNA"/>
</dbReference>
<feature type="compositionally biased region" description="Polar residues" evidence="1">
    <location>
        <begin position="567"/>
        <end position="580"/>
    </location>
</feature>